<feature type="domain" description="Gfo/Idh/MocA-like oxidoreductase N-terminal" evidence="1">
    <location>
        <begin position="8"/>
        <end position="100"/>
    </location>
</feature>
<proteinExistence type="predicted"/>
<dbReference type="InterPro" id="IPR036291">
    <property type="entry name" value="NAD(P)-bd_dom_sf"/>
</dbReference>
<dbReference type="AlphaFoldDB" id="A0A921LUH3"/>
<evidence type="ECO:0000313" key="3">
    <source>
        <dbReference type="Proteomes" id="UP000786560"/>
    </source>
</evidence>
<dbReference type="RefSeq" id="WP_278711294.1">
    <property type="nucleotide sequence ID" value="NZ_DYUX01000020.1"/>
</dbReference>
<dbReference type="Pfam" id="PF01408">
    <property type="entry name" value="GFO_IDH_MocA"/>
    <property type="match status" value="1"/>
</dbReference>
<reference evidence="2" key="1">
    <citation type="journal article" date="2021" name="PeerJ">
        <title>Extensive microbial diversity within the chicken gut microbiome revealed by metagenomics and culture.</title>
        <authorList>
            <person name="Gilroy R."/>
            <person name="Ravi A."/>
            <person name="Getino M."/>
            <person name="Pursley I."/>
            <person name="Horton D.L."/>
            <person name="Alikhan N.F."/>
            <person name="Baker D."/>
            <person name="Gharbi K."/>
            <person name="Hall N."/>
            <person name="Watson M."/>
            <person name="Adriaenssens E.M."/>
            <person name="Foster-Nyarko E."/>
            <person name="Jarju S."/>
            <person name="Secka A."/>
            <person name="Antonio M."/>
            <person name="Oren A."/>
            <person name="Chaudhuri R.R."/>
            <person name="La Ragione R."/>
            <person name="Hildebrand F."/>
            <person name="Pallen M.J."/>
        </authorList>
    </citation>
    <scope>NUCLEOTIDE SEQUENCE</scope>
    <source>
        <strain evidence="2">ChiBcolR7-4860</strain>
    </source>
</reference>
<dbReference type="SUPFAM" id="SSF51735">
    <property type="entry name" value="NAD(P)-binding Rossmann-fold domains"/>
    <property type="match status" value="1"/>
</dbReference>
<dbReference type="EMBL" id="DYUX01000020">
    <property type="protein sequence ID" value="HJG41824.1"/>
    <property type="molecule type" value="Genomic_DNA"/>
</dbReference>
<dbReference type="GO" id="GO:0000166">
    <property type="term" value="F:nucleotide binding"/>
    <property type="evidence" value="ECO:0007669"/>
    <property type="project" value="InterPro"/>
</dbReference>
<dbReference type="InterPro" id="IPR000683">
    <property type="entry name" value="Gfo/Idh/MocA-like_OxRdtase_N"/>
</dbReference>
<organism evidence="2 3">
    <name type="scientific">Bifidobacterium pullorum subsp. gallinarum</name>
    <dbReference type="NCBI Taxonomy" id="78344"/>
    <lineage>
        <taxon>Bacteria</taxon>
        <taxon>Bacillati</taxon>
        <taxon>Actinomycetota</taxon>
        <taxon>Actinomycetes</taxon>
        <taxon>Bifidobacteriales</taxon>
        <taxon>Bifidobacteriaceae</taxon>
        <taxon>Bifidobacterium</taxon>
    </lineage>
</organism>
<sequence>MAEPYSMIVIGDGWRSRFLCRMAQAVPDKLRVNLVVGHHADRLEAIARDYGVPTSADADAVAATAADFVAVVVSWPATPGLVSQLAEQGRYVYCETPPAPDGVNATCQESARQWWLNAVDMERIVSS</sequence>
<protein>
    <submittedName>
        <fullName evidence="2">Gfo/Idh/MocA family oxidoreductase</fullName>
    </submittedName>
</protein>
<comment type="caution">
    <text evidence="2">The sequence shown here is derived from an EMBL/GenBank/DDBJ whole genome shotgun (WGS) entry which is preliminary data.</text>
</comment>
<name>A0A921LUH3_9BIFI</name>
<dbReference type="Gene3D" id="3.40.50.720">
    <property type="entry name" value="NAD(P)-binding Rossmann-like Domain"/>
    <property type="match status" value="1"/>
</dbReference>
<evidence type="ECO:0000313" key="2">
    <source>
        <dbReference type="EMBL" id="HJG41824.1"/>
    </source>
</evidence>
<evidence type="ECO:0000259" key="1">
    <source>
        <dbReference type="Pfam" id="PF01408"/>
    </source>
</evidence>
<gene>
    <name evidence="2" type="ORF">K8U73_05505</name>
</gene>
<accession>A0A921LUH3</accession>
<reference evidence="2" key="2">
    <citation type="submission" date="2021-09" db="EMBL/GenBank/DDBJ databases">
        <authorList>
            <person name="Gilroy R."/>
        </authorList>
    </citation>
    <scope>NUCLEOTIDE SEQUENCE</scope>
    <source>
        <strain evidence="2">ChiBcolR7-4860</strain>
    </source>
</reference>
<dbReference type="Proteomes" id="UP000786560">
    <property type="component" value="Unassembled WGS sequence"/>
</dbReference>